<evidence type="ECO:0000256" key="4">
    <source>
        <dbReference type="ARBA" id="ARBA00022679"/>
    </source>
</evidence>
<dbReference type="Pfam" id="PF25557">
    <property type="entry name" value="GAUT_1"/>
    <property type="match status" value="1"/>
</dbReference>
<dbReference type="EC" id="2.4.1.-" evidence="5"/>
<comment type="pathway">
    <text evidence="1 5">Glycan metabolism; pectin biosynthesis.</text>
</comment>
<evidence type="ECO:0000313" key="8">
    <source>
        <dbReference type="Proteomes" id="UP001630127"/>
    </source>
</evidence>
<feature type="compositionally biased region" description="Basic and acidic residues" evidence="6">
    <location>
        <begin position="139"/>
        <end position="149"/>
    </location>
</feature>
<dbReference type="PANTHER" id="PTHR32116">
    <property type="entry name" value="GALACTURONOSYLTRANSFERASE 4-RELATED"/>
    <property type="match status" value="1"/>
</dbReference>
<keyword evidence="8" id="KW-1185">Reference proteome</keyword>
<dbReference type="Gene3D" id="3.90.550.10">
    <property type="entry name" value="Spore Coat Polysaccharide Biosynthesis Protein SpsA, Chain A"/>
    <property type="match status" value="1"/>
</dbReference>
<keyword evidence="5" id="KW-0961">Cell wall biogenesis/degradation</keyword>
<evidence type="ECO:0000256" key="6">
    <source>
        <dbReference type="SAM" id="MobiDB-lite"/>
    </source>
</evidence>
<dbReference type="GO" id="GO:0000139">
    <property type="term" value="C:Golgi membrane"/>
    <property type="evidence" value="ECO:0007669"/>
    <property type="project" value="UniProtKB-SubCell"/>
</dbReference>
<dbReference type="CDD" id="cd06429">
    <property type="entry name" value="GT8_like_1"/>
    <property type="match status" value="1"/>
</dbReference>
<organism evidence="7 8">
    <name type="scientific">Cinchona calisaya</name>
    <dbReference type="NCBI Taxonomy" id="153742"/>
    <lineage>
        <taxon>Eukaryota</taxon>
        <taxon>Viridiplantae</taxon>
        <taxon>Streptophyta</taxon>
        <taxon>Embryophyta</taxon>
        <taxon>Tracheophyta</taxon>
        <taxon>Spermatophyta</taxon>
        <taxon>Magnoliopsida</taxon>
        <taxon>eudicotyledons</taxon>
        <taxon>Gunneridae</taxon>
        <taxon>Pentapetalae</taxon>
        <taxon>asterids</taxon>
        <taxon>lamiids</taxon>
        <taxon>Gentianales</taxon>
        <taxon>Rubiaceae</taxon>
        <taxon>Cinchonoideae</taxon>
        <taxon>Cinchoneae</taxon>
        <taxon>Cinchona</taxon>
    </lineage>
</organism>
<dbReference type="SUPFAM" id="SSF53448">
    <property type="entry name" value="Nucleotide-diphospho-sugar transferases"/>
    <property type="match status" value="1"/>
</dbReference>
<dbReference type="InterPro" id="IPR002495">
    <property type="entry name" value="Glyco_trans_8"/>
</dbReference>
<comment type="subcellular location">
    <subcellularLocation>
        <location evidence="5">Golgi apparatus membrane</location>
        <topology evidence="5">Single-pass type II membrane protein</topology>
    </subcellularLocation>
</comment>
<evidence type="ECO:0000256" key="2">
    <source>
        <dbReference type="ARBA" id="ARBA00006351"/>
    </source>
</evidence>
<dbReference type="Proteomes" id="UP001630127">
    <property type="component" value="Unassembled WGS sequence"/>
</dbReference>
<dbReference type="AlphaFoldDB" id="A0ABD3AKE5"/>
<evidence type="ECO:0000313" key="7">
    <source>
        <dbReference type="EMBL" id="KAL3531576.1"/>
    </source>
</evidence>
<evidence type="ECO:0000256" key="1">
    <source>
        <dbReference type="ARBA" id="ARBA00004877"/>
    </source>
</evidence>
<dbReference type="InterPro" id="IPR029044">
    <property type="entry name" value="Nucleotide-diphossugar_trans"/>
</dbReference>
<dbReference type="EMBL" id="JBJUIK010000003">
    <property type="protein sequence ID" value="KAL3531576.1"/>
    <property type="molecule type" value="Genomic_DNA"/>
</dbReference>
<keyword evidence="5" id="KW-1133">Transmembrane helix</keyword>
<keyword evidence="5" id="KW-0812">Transmembrane</keyword>
<proteinExistence type="inferred from homology"/>
<keyword evidence="5" id="KW-0333">Golgi apparatus</keyword>
<keyword evidence="3 5" id="KW-0328">Glycosyltransferase</keyword>
<evidence type="ECO:0000256" key="5">
    <source>
        <dbReference type="RuleBase" id="RU362027"/>
    </source>
</evidence>
<evidence type="ECO:0000256" key="3">
    <source>
        <dbReference type="ARBA" id="ARBA00022676"/>
    </source>
</evidence>
<dbReference type="PANTHER" id="PTHR32116:SF12">
    <property type="entry name" value="GALACTURONOSYLTRANSFERASE 7-RELATED"/>
    <property type="match status" value="1"/>
</dbReference>
<protein>
    <recommendedName>
        <fullName evidence="5">Hexosyltransferase</fullName>
        <ecNumber evidence="5">2.4.1.-</ecNumber>
    </recommendedName>
</protein>
<keyword evidence="5" id="KW-0472">Membrane</keyword>
<dbReference type="Pfam" id="PF01501">
    <property type="entry name" value="Glyco_transf_8"/>
    <property type="match status" value="1"/>
</dbReference>
<reference evidence="7 8" key="1">
    <citation type="submission" date="2024-11" db="EMBL/GenBank/DDBJ databases">
        <title>A near-complete genome assembly of Cinchona calisaya.</title>
        <authorList>
            <person name="Lian D.C."/>
            <person name="Zhao X.W."/>
            <person name="Wei L."/>
        </authorList>
    </citation>
    <scope>NUCLEOTIDE SEQUENCE [LARGE SCALE GENOMIC DNA]</scope>
    <source>
        <tissue evidence="7">Nenye</tissue>
    </source>
</reference>
<keyword evidence="4" id="KW-0808">Transferase</keyword>
<dbReference type="GO" id="GO:0016757">
    <property type="term" value="F:glycosyltransferase activity"/>
    <property type="evidence" value="ECO:0007669"/>
    <property type="project" value="UniProtKB-KW"/>
</dbReference>
<sequence length="626" mass="71595">MKGAAGGGSSYTLPAKRRWKGPVIGVLGLVLLSMLVPLVFLLGLHNSFQSYSGYASEQHSSRTNDARIYNQNSDAGTRNKSKEDQSRHVHDLIRRLAPTIPKDFRRNSVNEAKNKTNALTLLPDMPKPSLKANNTSATHKGDMGDKEDGNGENKKICELRFGSYCLWRQEHRERTKDFTVKKMKDLLYVARAYYPSIAKLPALDKLSHELKQNIQEFERVLSETIVDKDLPLQIEKKLDTMEATIARAKSHPVECSNVDKKFRQLVDLTEDEANFHMKQSAFLYQLAVQTMPKSLHCLSLRLTVDYFRSPPPDMELSLADKFINPDLHHYVIFSNNILASSAVINSTVMNANETSGQVFHVLTDRLNYFAMKLWFFQNKYKEAIVQVLNIEDLKLNDHDKVSQVYQLPPEEFRISFRSVDKLSRAWVQTEYLSLFAHSHYLLPDVFPTLRKVVILDDDIIVQKDLFALWSLDMGEKVNGAVLLCTVKLSQLQNYLGDNRFDEDSCAWMSGLNIINLDGWRKHDLTKIFRRLILKLKAEDGLSEAATLPATLLTFQGLVYGLDDEWVLSGLGYNYGLDVEIAKKARVLHYNGNMKPWLELGIPKYKGFWRNFIYPENSFLSDCNVNQ</sequence>
<dbReference type="InterPro" id="IPR029993">
    <property type="entry name" value="GAUT"/>
</dbReference>
<dbReference type="GO" id="GO:0071555">
    <property type="term" value="P:cell wall organization"/>
    <property type="evidence" value="ECO:0007669"/>
    <property type="project" value="UniProtKB-KW"/>
</dbReference>
<comment type="similarity">
    <text evidence="2 5">Belongs to the glycosyltransferase 8 family.</text>
</comment>
<accession>A0ABD3AKE5</accession>
<feature type="region of interest" description="Disordered" evidence="6">
    <location>
        <begin position="120"/>
        <end position="149"/>
    </location>
</feature>
<feature type="transmembrane region" description="Helical" evidence="5">
    <location>
        <begin position="21"/>
        <end position="44"/>
    </location>
</feature>
<comment type="caution">
    <text evidence="7">The sequence shown here is derived from an EMBL/GenBank/DDBJ whole genome shotgun (WGS) entry which is preliminary data.</text>
</comment>
<gene>
    <name evidence="7" type="ORF">ACH5RR_005097</name>
</gene>
<name>A0ABD3AKE5_9GENT</name>